<proteinExistence type="predicted"/>
<dbReference type="Pfam" id="PF11136">
    <property type="entry name" value="DUF2889"/>
    <property type="match status" value="1"/>
</dbReference>
<comment type="caution">
    <text evidence="1">The sequence shown here is derived from an EMBL/GenBank/DDBJ whole genome shotgun (WGS) entry which is preliminary data.</text>
</comment>
<evidence type="ECO:0000313" key="2">
    <source>
        <dbReference type="Proteomes" id="UP001500279"/>
    </source>
</evidence>
<reference evidence="1 2" key="1">
    <citation type="journal article" date="2019" name="Int. J. Syst. Evol. Microbiol.">
        <title>The Global Catalogue of Microorganisms (GCM) 10K type strain sequencing project: providing services to taxonomists for standard genome sequencing and annotation.</title>
        <authorList>
            <consortium name="The Broad Institute Genomics Platform"/>
            <consortium name="The Broad Institute Genome Sequencing Center for Infectious Disease"/>
            <person name="Wu L."/>
            <person name="Ma J."/>
        </authorList>
    </citation>
    <scope>NUCLEOTIDE SEQUENCE [LARGE SCALE GENOMIC DNA]</scope>
    <source>
        <strain evidence="1 2">JCM 15503</strain>
    </source>
</reference>
<name>A0ABN1JYM4_9BURK</name>
<gene>
    <name evidence="1" type="ORF">GCM10009107_20390</name>
</gene>
<keyword evidence="2" id="KW-1185">Reference proteome</keyword>
<organism evidence="1 2">
    <name type="scientific">Ideonella azotifigens</name>
    <dbReference type="NCBI Taxonomy" id="513160"/>
    <lineage>
        <taxon>Bacteria</taxon>
        <taxon>Pseudomonadati</taxon>
        <taxon>Pseudomonadota</taxon>
        <taxon>Betaproteobacteria</taxon>
        <taxon>Burkholderiales</taxon>
        <taxon>Sphaerotilaceae</taxon>
        <taxon>Ideonella</taxon>
    </lineage>
</organism>
<dbReference type="InterPro" id="IPR021312">
    <property type="entry name" value="DUF2889"/>
</dbReference>
<dbReference type="EMBL" id="BAAAEW010000008">
    <property type="protein sequence ID" value="GAA0749539.1"/>
    <property type="molecule type" value="Genomic_DNA"/>
</dbReference>
<dbReference type="Proteomes" id="UP001500279">
    <property type="component" value="Unassembled WGS sequence"/>
</dbReference>
<protein>
    <submittedName>
        <fullName evidence="1">DUF2889 domain-containing protein</fullName>
    </submittedName>
</protein>
<evidence type="ECO:0000313" key="1">
    <source>
        <dbReference type="EMBL" id="GAA0749539.1"/>
    </source>
</evidence>
<sequence>MGVSIHFFLFVEPVWLTSGALGSAALTVKQKKVDSTGAAAGATMHGNGPVRLSPPVEPVMPLTLPAPRREVHHRAIDMRAFARDDGLFDVEARLVDRKPFPFLRASSPEPVPAGDPLHDLWVRITLDSEFVVRDIEASSDATPWRLCREAEGTLKVLIGEKVARGWSAKVKERLRGAAGCTHLMEMLVTLGTTALQGIRGADPERALAAPWKMDSCYAYGRERAVAKILWPEQAGPAATDAP</sequence>
<accession>A0ABN1JYM4</accession>